<sequence length="285" mass="31212">MRTSTFRRCLFYRSLLGCGFLFLGGAGPVWAQREVEVQLSGGVSLTQPAIRRNNLPRAFRTPGGFNTAATLRLTLPLTNKLGLGIEQRATGLSQGFMYRVANSRRSTGILTGTVHQSGLSLRLYDIWQPGPRWGLDVALTGSYGWASRGSWQEESILFFDAASQPTDNNPVVRVNTINRKGTPMIGAETVLRYEWGLRNTLLLTATYQRGLRQLGEVRSTQVDYLDAAGAVQQGSFVVSSYGSYGSVQLGYGLRLGAIATARNKHPTPRYSLDDAEDANDDSPIN</sequence>
<evidence type="ECO:0000313" key="2">
    <source>
        <dbReference type="EMBL" id="MBO0359387.1"/>
    </source>
</evidence>
<gene>
    <name evidence="2" type="ORF">J0X19_15595</name>
</gene>
<feature type="compositionally biased region" description="Acidic residues" evidence="1">
    <location>
        <begin position="273"/>
        <end position="285"/>
    </location>
</feature>
<feature type="region of interest" description="Disordered" evidence="1">
    <location>
        <begin position="265"/>
        <end position="285"/>
    </location>
</feature>
<keyword evidence="3" id="KW-1185">Reference proteome</keyword>
<evidence type="ECO:0000256" key="1">
    <source>
        <dbReference type="SAM" id="MobiDB-lite"/>
    </source>
</evidence>
<name>A0A939EY99_9BACT</name>
<comment type="caution">
    <text evidence="2">The sequence shown here is derived from an EMBL/GenBank/DDBJ whole genome shotgun (WGS) entry which is preliminary data.</text>
</comment>
<organism evidence="2 3">
    <name type="scientific">Hymenobacter telluris</name>
    <dbReference type="NCBI Taxonomy" id="2816474"/>
    <lineage>
        <taxon>Bacteria</taxon>
        <taxon>Pseudomonadati</taxon>
        <taxon>Bacteroidota</taxon>
        <taxon>Cytophagia</taxon>
        <taxon>Cytophagales</taxon>
        <taxon>Hymenobacteraceae</taxon>
        <taxon>Hymenobacter</taxon>
    </lineage>
</organism>
<dbReference type="RefSeq" id="WP_206985307.1">
    <property type="nucleotide sequence ID" value="NZ_JAFLQZ010000010.1"/>
</dbReference>
<reference evidence="2" key="1">
    <citation type="submission" date="2021-03" db="EMBL/GenBank/DDBJ databases">
        <authorList>
            <person name="Kim M.K."/>
        </authorList>
    </citation>
    <scope>NUCLEOTIDE SEQUENCE</scope>
    <source>
        <strain evidence="2">BT186</strain>
    </source>
</reference>
<protein>
    <submittedName>
        <fullName evidence="2">Uncharacterized protein</fullName>
    </submittedName>
</protein>
<dbReference type="EMBL" id="JAFLQZ010000010">
    <property type="protein sequence ID" value="MBO0359387.1"/>
    <property type="molecule type" value="Genomic_DNA"/>
</dbReference>
<proteinExistence type="predicted"/>
<dbReference type="AlphaFoldDB" id="A0A939EY99"/>
<accession>A0A939EY99</accession>
<evidence type="ECO:0000313" key="3">
    <source>
        <dbReference type="Proteomes" id="UP000664144"/>
    </source>
</evidence>
<dbReference type="Proteomes" id="UP000664144">
    <property type="component" value="Unassembled WGS sequence"/>
</dbReference>